<sequence>MKLDDFQSCIDACNACAMACDNCAASCLREEDVKMMARCIALDMDCSQVCRLAAGVMARASENAAAVCRLCAVLCRACAEECGKHQMDHCQQCAAACRRCAEECERMASASQ</sequence>
<protein>
    <submittedName>
        <fullName evidence="1">Four-helix bundle copper-binding protein</fullName>
    </submittedName>
</protein>
<reference evidence="2" key="1">
    <citation type="journal article" date="2019" name="Int. J. Syst. Evol. Microbiol.">
        <title>The Global Catalogue of Microorganisms (GCM) 10K type strain sequencing project: providing services to taxonomists for standard genome sequencing and annotation.</title>
        <authorList>
            <consortium name="The Broad Institute Genomics Platform"/>
            <consortium name="The Broad Institute Genome Sequencing Center for Infectious Disease"/>
            <person name="Wu L."/>
            <person name="Ma J."/>
        </authorList>
    </citation>
    <scope>NUCLEOTIDE SEQUENCE [LARGE SCALE GENOMIC DNA]</scope>
    <source>
        <strain evidence="2">CCM 7480</strain>
    </source>
</reference>
<dbReference type="PANTHER" id="PTHR37310:SF1">
    <property type="entry name" value="CYTOPLASMIC PROTEIN"/>
    <property type="match status" value="1"/>
</dbReference>
<dbReference type="InterPro" id="IPR005560">
    <property type="entry name" value="Csp_YhjQ"/>
</dbReference>
<dbReference type="PANTHER" id="PTHR37310">
    <property type="entry name" value="CYTOPLASMIC PROTEIN-RELATED"/>
    <property type="match status" value="1"/>
</dbReference>
<keyword evidence="2" id="KW-1185">Reference proteome</keyword>
<comment type="caution">
    <text evidence="1">The sequence shown here is derived from an EMBL/GenBank/DDBJ whole genome shotgun (WGS) entry which is preliminary data.</text>
</comment>
<evidence type="ECO:0000313" key="2">
    <source>
        <dbReference type="Proteomes" id="UP001595665"/>
    </source>
</evidence>
<proteinExistence type="predicted"/>
<organism evidence="1 2">
    <name type="scientific">Massilia haematophila</name>
    <dbReference type="NCBI Taxonomy" id="457923"/>
    <lineage>
        <taxon>Bacteria</taxon>
        <taxon>Pseudomonadati</taxon>
        <taxon>Pseudomonadota</taxon>
        <taxon>Betaproteobacteria</taxon>
        <taxon>Burkholderiales</taxon>
        <taxon>Oxalobacteraceae</taxon>
        <taxon>Telluria group</taxon>
        <taxon>Massilia</taxon>
    </lineage>
</organism>
<dbReference type="InterPro" id="IPR044543">
    <property type="entry name" value="YHJQ-like"/>
</dbReference>
<accession>A0ABV7PGQ4</accession>
<dbReference type="Proteomes" id="UP001595665">
    <property type="component" value="Unassembled WGS sequence"/>
</dbReference>
<evidence type="ECO:0000313" key="1">
    <source>
        <dbReference type="EMBL" id="MFC3457067.1"/>
    </source>
</evidence>
<dbReference type="Gene3D" id="1.20.1270.360">
    <property type="match status" value="1"/>
</dbReference>
<dbReference type="RefSeq" id="WP_379733185.1">
    <property type="nucleotide sequence ID" value="NZ_JBHRVV010000001.1"/>
</dbReference>
<dbReference type="CDD" id="cd08026">
    <property type="entry name" value="DUF326"/>
    <property type="match status" value="1"/>
</dbReference>
<dbReference type="EMBL" id="JBHRVV010000001">
    <property type="protein sequence ID" value="MFC3457067.1"/>
    <property type="molecule type" value="Genomic_DNA"/>
</dbReference>
<gene>
    <name evidence="1" type="ORF">ACFOPH_02215</name>
</gene>
<name>A0ABV7PGQ4_9BURK</name>
<dbReference type="Pfam" id="PF03860">
    <property type="entry name" value="Csp"/>
    <property type="match status" value="1"/>
</dbReference>